<feature type="region of interest" description="Disordered" evidence="1">
    <location>
        <begin position="135"/>
        <end position="189"/>
    </location>
</feature>
<gene>
    <name evidence="3" type="ORF">QYF68_15770</name>
</gene>
<feature type="chain" id="PRO_5046272954" description="MPT63-like domain-containing protein" evidence="2">
    <location>
        <begin position="28"/>
        <end position="189"/>
    </location>
</feature>
<organism evidence="3 4">
    <name type="scientific">Mycolicibacterium austroafricanum</name>
    <name type="common">Mycobacterium austroafricanum</name>
    <dbReference type="NCBI Taxonomy" id="39687"/>
    <lineage>
        <taxon>Bacteria</taxon>
        <taxon>Bacillati</taxon>
        <taxon>Actinomycetota</taxon>
        <taxon>Actinomycetes</taxon>
        <taxon>Mycobacteriales</taxon>
        <taxon>Mycobacteriaceae</taxon>
        <taxon>Mycolicibacterium</taxon>
    </lineage>
</organism>
<evidence type="ECO:0000313" key="4">
    <source>
        <dbReference type="Proteomes" id="UP001172687"/>
    </source>
</evidence>
<dbReference type="RefSeq" id="WP_208674414.1">
    <property type="nucleotide sequence ID" value="NZ_CP070380.1"/>
</dbReference>
<comment type="caution">
    <text evidence="3">The sequence shown here is derived from an EMBL/GenBank/DDBJ whole genome shotgun (WGS) entry which is preliminary data.</text>
</comment>
<reference evidence="3" key="1">
    <citation type="submission" date="2023-07" db="EMBL/GenBank/DDBJ databases">
        <title>Degradation of tert-butanol by M. austroafricanum TBA100.</title>
        <authorList>
            <person name="Helbich S."/>
            <person name="Vainshtein Y."/>
        </authorList>
    </citation>
    <scope>NUCLEOTIDE SEQUENCE</scope>
    <source>
        <strain evidence="3">TBA100</strain>
    </source>
</reference>
<evidence type="ECO:0008006" key="5">
    <source>
        <dbReference type="Google" id="ProtNLM"/>
    </source>
</evidence>
<protein>
    <recommendedName>
        <fullName evidence="5">MPT63-like domain-containing protein</fullName>
    </recommendedName>
</protein>
<dbReference type="Proteomes" id="UP001172687">
    <property type="component" value="Unassembled WGS sequence"/>
</dbReference>
<evidence type="ECO:0000313" key="3">
    <source>
        <dbReference type="EMBL" id="MDN4519262.1"/>
    </source>
</evidence>
<accession>A0ABT8HES2</accession>
<keyword evidence="4" id="KW-1185">Reference proteome</keyword>
<evidence type="ECO:0000256" key="1">
    <source>
        <dbReference type="SAM" id="MobiDB-lite"/>
    </source>
</evidence>
<sequence length="189" mass="18801">MHGFSRHLAVAASVASAALPLAATASAQPSNPVILPDTPGYVIGAPDVEPGSFSYPYNVIAVGPPPATDSRGTRISASVDTGMKSAGLPGSSLGNSQQAAGPLVTSNSRYGISAGAEPPQPTNTGIDVRAGIAGELAGEDPAGTPHDPVAVESSQPEELSTPGGYPAPILETPGTIREGVEGLYGPRPQ</sequence>
<feature type="signal peptide" evidence="2">
    <location>
        <begin position="1"/>
        <end position="27"/>
    </location>
</feature>
<evidence type="ECO:0000256" key="2">
    <source>
        <dbReference type="SAM" id="SignalP"/>
    </source>
</evidence>
<proteinExistence type="predicted"/>
<keyword evidence="2" id="KW-0732">Signal</keyword>
<name>A0ABT8HES2_MYCAO</name>
<dbReference type="EMBL" id="JAUHTC010000054">
    <property type="protein sequence ID" value="MDN4519262.1"/>
    <property type="molecule type" value="Genomic_DNA"/>
</dbReference>